<evidence type="ECO:0000313" key="2">
    <source>
        <dbReference type="Proteomes" id="UP001215280"/>
    </source>
</evidence>
<sequence>MSNPFTRQQLFSQCSVIPQEKLGEPHRDRQLRSLLERDPTPLTNFISHRLATRHPRELYKASEAVFQTIFDEAMGDLQSTYANNYFTELGLHTHPEKKKIPYSDQSAHSEDPGDSRFSYLDMFYCGLKWLHPWRVIAVELKYISLYAIIRAKYATEALYNKAVHDNDDPNWNLEAHCKKTAQHLRSLSLEKLRAVNFVRWDQRQRKVVRSTVGDLLKDAHKQLDSYLQAIVSGNSSPNKKGITKADGRVTAKSAGRDEVVGMIFCGIGADIITICLDTRGTNFEYVGKAAKSIYD</sequence>
<proteinExistence type="predicted"/>
<dbReference type="EMBL" id="JARJLG010000116">
    <property type="protein sequence ID" value="KAJ7742672.1"/>
    <property type="molecule type" value="Genomic_DNA"/>
</dbReference>
<gene>
    <name evidence="1" type="ORF">DFH07DRAFT_836054</name>
</gene>
<comment type="caution">
    <text evidence="1">The sequence shown here is derived from an EMBL/GenBank/DDBJ whole genome shotgun (WGS) entry which is preliminary data.</text>
</comment>
<reference evidence="1" key="1">
    <citation type="submission" date="2023-03" db="EMBL/GenBank/DDBJ databases">
        <title>Massive genome expansion in bonnet fungi (Mycena s.s.) driven by repeated elements and novel gene families across ecological guilds.</title>
        <authorList>
            <consortium name="Lawrence Berkeley National Laboratory"/>
            <person name="Harder C.B."/>
            <person name="Miyauchi S."/>
            <person name="Viragh M."/>
            <person name="Kuo A."/>
            <person name="Thoen E."/>
            <person name="Andreopoulos B."/>
            <person name="Lu D."/>
            <person name="Skrede I."/>
            <person name="Drula E."/>
            <person name="Henrissat B."/>
            <person name="Morin E."/>
            <person name="Kohler A."/>
            <person name="Barry K."/>
            <person name="LaButti K."/>
            <person name="Morin E."/>
            <person name="Salamov A."/>
            <person name="Lipzen A."/>
            <person name="Mereny Z."/>
            <person name="Hegedus B."/>
            <person name="Baldrian P."/>
            <person name="Stursova M."/>
            <person name="Weitz H."/>
            <person name="Taylor A."/>
            <person name="Grigoriev I.V."/>
            <person name="Nagy L.G."/>
            <person name="Martin F."/>
            <person name="Kauserud H."/>
        </authorList>
    </citation>
    <scope>NUCLEOTIDE SEQUENCE</scope>
    <source>
        <strain evidence="1">CBHHK188m</strain>
    </source>
</reference>
<dbReference type="AlphaFoldDB" id="A0AAD7N1T1"/>
<protein>
    <submittedName>
        <fullName evidence="1">Uncharacterized protein</fullName>
    </submittedName>
</protein>
<dbReference type="Proteomes" id="UP001215280">
    <property type="component" value="Unassembled WGS sequence"/>
</dbReference>
<evidence type="ECO:0000313" key="1">
    <source>
        <dbReference type="EMBL" id="KAJ7742672.1"/>
    </source>
</evidence>
<organism evidence="1 2">
    <name type="scientific">Mycena maculata</name>
    <dbReference type="NCBI Taxonomy" id="230809"/>
    <lineage>
        <taxon>Eukaryota</taxon>
        <taxon>Fungi</taxon>
        <taxon>Dikarya</taxon>
        <taxon>Basidiomycota</taxon>
        <taxon>Agaricomycotina</taxon>
        <taxon>Agaricomycetes</taxon>
        <taxon>Agaricomycetidae</taxon>
        <taxon>Agaricales</taxon>
        <taxon>Marasmiineae</taxon>
        <taxon>Mycenaceae</taxon>
        <taxon>Mycena</taxon>
    </lineage>
</organism>
<keyword evidence="2" id="KW-1185">Reference proteome</keyword>
<name>A0AAD7N1T1_9AGAR</name>
<accession>A0AAD7N1T1</accession>